<evidence type="ECO:0000313" key="4">
    <source>
        <dbReference type="EMBL" id="ACY18418.1"/>
    </source>
</evidence>
<dbReference type="HOGENOM" id="CLU_808381_0_0_7"/>
<keyword evidence="2" id="KW-0732">Signal</keyword>
<evidence type="ECO:0000256" key="2">
    <source>
        <dbReference type="SAM" id="SignalP"/>
    </source>
</evidence>
<feature type="domain" description="Disintegrin" evidence="3">
    <location>
        <begin position="39"/>
        <end position="135"/>
    </location>
</feature>
<dbReference type="EMBL" id="CP001804">
    <property type="protein sequence ID" value="ACY18418.1"/>
    <property type="molecule type" value="Genomic_DNA"/>
</dbReference>
<dbReference type="KEGG" id="hoh:Hoch_5943"/>
<dbReference type="SUPFAM" id="SSF57552">
    <property type="entry name" value="Blood coagulation inhibitor (disintegrin)"/>
    <property type="match status" value="2"/>
</dbReference>
<evidence type="ECO:0000259" key="3">
    <source>
        <dbReference type="PROSITE" id="PS50214"/>
    </source>
</evidence>
<feature type="region of interest" description="Disordered" evidence="1">
    <location>
        <begin position="295"/>
        <end position="343"/>
    </location>
</feature>
<dbReference type="OrthoDB" id="5525440at2"/>
<dbReference type="GO" id="GO:0007229">
    <property type="term" value="P:integrin-mediated signaling pathway"/>
    <property type="evidence" value="ECO:0007669"/>
    <property type="project" value="UniProtKB-KW"/>
</dbReference>
<dbReference type="SMART" id="SM00050">
    <property type="entry name" value="DISIN"/>
    <property type="match status" value="1"/>
</dbReference>
<dbReference type="PANTHER" id="PTHR37397">
    <property type="entry name" value="SI:CH211-183D21.1"/>
    <property type="match status" value="1"/>
</dbReference>
<feature type="compositionally biased region" description="Polar residues" evidence="1">
    <location>
        <begin position="301"/>
        <end position="316"/>
    </location>
</feature>
<dbReference type="Gene3D" id="4.10.70.10">
    <property type="entry name" value="Disintegrin domain"/>
    <property type="match status" value="1"/>
</dbReference>
<dbReference type="InterPro" id="IPR036436">
    <property type="entry name" value="Disintegrin_dom_sf"/>
</dbReference>
<dbReference type="RefSeq" id="WP_012831010.1">
    <property type="nucleotide sequence ID" value="NC_013440.1"/>
</dbReference>
<dbReference type="STRING" id="502025.Hoch_5943"/>
<proteinExistence type="predicted"/>
<gene>
    <name evidence="4" type="ordered locus">Hoch_5943</name>
</gene>
<dbReference type="PROSITE" id="PS51257">
    <property type="entry name" value="PROKAR_LIPOPROTEIN"/>
    <property type="match status" value="1"/>
</dbReference>
<feature type="chain" id="PRO_5003011309" evidence="2">
    <location>
        <begin position="21"/>
        <end position="343"/>
    </location>
</feature>
<keyword evidence="5" id="KW-1185">Reference proteome</keyword>
<dbReference type="eggNOG" id="COG3055">
    <property type="taxonomic scope" value="Bacteria"/>
</dbReference>
<name>D0LJR1_HALO1</name>
<feature type="signal peptide" evidence="2">
    <location>
        <begin position="1"/>
        <end position="20"/>
    </location>
</feature>
<dbReference type="PROSITE" id="PS50214">
    <property type="entry name" value="DISINTEGRIN_2"/>
    <property type="match status" value="1"/>
</dbReference>
<accession>D0LJR1</accession>
<dbReference type="PANTHER" id="PTHR37397:SF1">
    <property type="entry name" value="LTD DOMAIN-CONTAINING PROTEIN"/>
    <property type="match status" value="1"/>
</dbReference>
<dbReference type="InterPro" id="IPR001762">
    <property type="entry name" value="Disintegrin_dom"/>
</dbReference>
<dbReference type="Proteomes" id="UP000001880">
    <property type="component" value="Chromosome"/>
</dbReference>
<feature type="compositionally biased region" description="Low complexity" evidence="1">
    <location>
        <begin position="330"/>
        <end position="343"/>
    </location>
</feature>
<sequence length="343" mass="34552">MKRSRSRPLHFFGLAVMAFALLGCSGDDGPTPGGPDAAPGSCGNGVLDNGEMCDPMIDGCCSATCDGLAEAGTECRAVAGACDVAETCSGTSASCPADVVVAAGTECRASTGTCDPAEACDGAVGVCPDEMPADEDQACDDCVFGAGNCSTCSAVGECLPATGLLVINELDVDRGDGAQFIELYDGGIGGTSLDGLLLVFYDGDSDTVYVSLDLTGNFQTDDAGFFLLASQDAPFDAPYQLPPGFIQNGTDAVALYRAEPGSINFGDPVTTDDIMDAVVYGLSRDAGLLALLPGDQEQPRESSSGNASLNSLQRTSDGAGGPLNLLEFVPATPTPGAANAAAE</sequence>
<keyword evidence="4" id="KW-0401">Integrin</keyword>
<reference evidence="4 5" key="1">
    <citation type="journal article" date="2010" name="Stand. Genomic Sci.">
        <title>Complete genome sequence of Haliangium ochraceum type strain (SMP-2).</title>
        <authorList>
            <consortium name="US DOE Joint Genome Institute (JGI-PGF)"/>
            <person name="Ivanova N."/>
            <person name="Daum C."/>
            <person name="Lang E."/>
            <person name="Abt B."/>
            <person name="Kopitz M."/>
            <person name="Saunders E."/>
            <person name="Lapidus A."/>
            <person name="Lucas S."/>
            <person name="Glavina Del Rio T."/>
            <person name="Nolan M."/>
            <person name="Tice H."/>
            <person name="Copeland A."/>
            <person name="Cheng J.F."/>
            <person name="Chen F."/>
            <person name="Bruce D."/>
            <person name="Goodwin L."/>
            <person name="Pitluck S."/>
            <person name="Mavromatis K."/>
            <person name="Pati A."/>
            <person name="Mikhailova N."/>
            <person name="Chen A."/>
            <person name="Palaniappan K."/>
            <person name="Land M."/>
            <person name="Hauser L."/>
            <person name="Chang Y.J."/>
            <person name="Jeffries C.D."/>
            <person name="Detter J.C."/>
            <person name="Brettin T."/>
            <person name="Rohde M."/>
            <person name="Goker M."/>
            <person name="Bristow J."/>
            <person name="Markowitz V."/>
            <person name="Eisen J.A."/>
            <person name="Hugenholtz P."/>
            <person name="Kyrpides N.C."/>
            <person name="Klenk H.P."/>
        </authorList>
    </citation>
    <scope>NUCLEOTIDE SEQUENCE [LARGE SCALE GENOMIC DNA]</scope>
    <source>
        <strain evidence="5">DSM 14365 / CIP 107738 / JCM 11303 / AJ 13395 / SMP-2</strain>
    </source>
</reference>
<organism evidence="4 5">
    <name type="scientific">Haliangium ochraceum (strain DSM 14365 / JCM 11303 / SMP-2)</name>
    <dbReference type="NCBI Taxonomy" id="502025"/>
    <lineage>
        <taxon>Bacteria</taxon>
        <taxon>Pseudomonadati</taxon>
        <taxon>Myxococcota</taxon>
        <taxon>Polyangia</taxon>
        <taxon>Haliangiales</taxon>
        <taxon>Kofleriaceae</taxon>
        <taxon>Haliangium</taxon>
    </lineage>
</organism>
<dbReference type="AlphaFoldDB" id="D0LJR1"/>
<evidence type="ECO:0000256" key="1">
    <source>
        <dbReference type="SAM" id="MobiDB-lite"/>
    </source>
</evidence>
<protein>
    <submittedName>
        <fullName evidence="4">Disintegrin</fullName>
    </submittedName>
</protein>
<evidence type="ECO:0000313" key="5">
    <source>
        <dbReference type="Proteomes" id="UP000001880"/>
    </source>
</evidence>
<dbReference type="eggNOG" id="COG2356">
    <property type="taxonomic scope" value="Bacteria"/>
</dbReference>